<dbReference type="Pfam" id="PF17939">
    <property type="entry name" value="TetR_C_30"/>
    <property type="match status" value="1"/>
</dbReference>
<dbReference type="PROSITE" id="PS50977">
    <property type="entry name" value="HTH_TETR_2"/>
    <property type="match status" value="1"/>
</dbReference>
<evidence type="ECO:0000259" key="3">
    <source>
        <dbReference type="PROSITE" id="PS50977"/>
    </source>
</evidence>
<dbReference type="InterPro" id="IPR009057">
    <property type="entry name" value="Homeodomain-like_sf"/>
</dbReference>
<dbReference type="Proteomes" id="UP000199675">
    <property type="component" value="Unassembled WGS sequence"/>
</dbReference>
<organism evidence="4 5">
    <name type="scientific">Marinobacter mobilis</name>
    <dbReference type="NCBI Taxonomy" id="488533"/>
    <lineage>
        <taxon>Bacteria</taxon>
        <taxon>Pseudomonadati</taxon>
        <taxon>Pseudomonadota</taxon>
        <taxon>Gammaproteobacteria</taxon>
        <taxon>Pseudomonadales</taxon>
        <taxon>Marinobacteraceae</taxon>
        <taxon>Marinobacter</taxon>
    </lineage>
</organism>
<dbReference type="STRING" id="488533.SAMN04487960_106122"/>
<dbReference type="GO" id="GO:0003700">
    <property type="term" value="F:DNA-binding transcription factor activity"/>
    <property type="evidence" value="ECO:0007669"/>
    <property type="project" value="TreeGrafter"/>
</dbReference>
<dbReference type="SUPFAM" id="SSF48498">
    <property type="entry name" value="Tetracyclin repressor-like, C-terminal domain"/>
    <property type="match status" value="1"/>
</dbReference>
<dbReference type="PROSITE" id="PS01081">
    <property type="entry name" value="HTH_TETR_1"/>
    <property type="match status" value="1"/>
</dbReference>
<gene>
    <name evidence="4" type="ORF">SAMN04487960_106122</name>
</gene>
<reference evidence="4 5" key="1">
    <citation type="submission" date="2016-10" db="EMBL/GenBank/DDBJ databases">
        <authorList>
            <person name="de Groot N.N."/>
        </authorList>
    </citation>
    <scope>NUCLEOTIDE SEQUENCE [LARGE SCALE GENOMIC DNA]</scope>
    <source>
        <strain evidence="4 5">CGMCC 1.7059</strain>
    </source>
</reference>
<keyword evidence="5" id="KW-1185">Reference proteome</keyword>
<feature type="DNA-binding region" description="H-T-H motif" evidence="2">
    <location>
        <begin position="27"/>
        <end position="46"/>
    </location>
</feature>
<evidence type="ECO:0000313" key="4">
    <source>
        <dbReference type="EMBL" id="SDX10193.1"/>
    </source>
</evidence>
<dbReference type="GO" id="GO:0000976">
    <property type="term" value="F:transcription cis-regulatory region binding"/>
    <property type="evidence" value="ECO:0007669"/>
    <property type="project" value="TreeGrafter"/>
</dbReference>
<dbReference type="PANTHER" id="PTHR30055">
    <property type="entry name" value="HTH-TYPE TRANSCRIPTIONAL REGULATOR RUTR"/>
    <property type="match status" value="1"/>
</dbReference>
<dbReference type="InterPro" id="IPR023772">
    <property type="entry name" value="DNA-bd_HTH_TetR-type_CS"/>
</dbReference>
<dbReference type="PANTHER" id="PTHR30055:SF235">
    <property type="entry name" value="TRANSCRIPTIONAL REGULATORY PROTEIN"/>
    <property type="match status" value="1"/>
</dbReference>
<name>A0A1H2YYF8_9GAMM</name>
<dbReference type="EMBL" id="FNNE01000006">
    <property type="protein sequence ID" value="SDX10193.1"/>
    <property type="molecule type" value="Genomic_DNA"/>
</dbReference>
<evidence type="ECO:0000256" key="2">
    <source>
        <dbReference type="PROSITE-ProRule" id="PRU00335"/>
    </source>
</evidence>
<dbReference type="OrthoDB" id="2356263at2"/>
<dbReference type="RefSeq" id="WP_091813605.1">
    <property type="nucleotide sequence ID" value="NZ_FNNE01000006.1"/>
</dbReference>
<sequence length="223" mass="24941">MAQSDTVDRILDAAEELFAERGFSETSLRMITSKAKVNLAAVNYHFGSKNALIQAVFARFLTPFAETLDEAFDELEGRCQDTPPSLDQTLWALTESAVRMPQRNEKGISIFMRLLGLAYTQSQGHLRKFLEAEYSDPFGRFMKLLKDATPDLSAVDRYWRIQFMLGATAFTMSSSDALREILENKLGVETSVEEIAARLVPFLSAGLQAENIVLPPMRDATFA</sequence>
<feature type="domain" description="HTH tetR-type" evidence="3">
    <location>
        <begin position="4"/>
        <end position="64"/>
    </location>
</feature>
<dbReference type="PRINTS" id="PR00455">
    <property type="entry name" value="HTHTETR"/>
</dbReference>
<dbReference type="InterPro" id="IPR036271">
    <property type="entry name" value="Tet_transcr_reg_TetR-rel_C_sf"/>
</dbReference>
<dbReference type="Gene3D" id="1.10.357.10">
    <property type="entry name" value="Tetracycline Repressor, domain 2"/>
    <property type="match status" value="1"/>
</dbReference>
<dbReference type="InterPro" id="IPR041586">
    <property type="entry name" value="PsrA_TetR_C"/>
</dbReference>
<proteinExistence type="predicted"/>
<evidence type="ECO:0000313" key="5">
    <source>
        <dbReference type="Proteomes" id="UP000199675"/>
    </source>
</evidence>
<dbReference type="InterPro" id="IPR001647">
    <property type="entry name" value="HTH_TetR"/>
</dbReference>
<protein>
    <submittedName>
        <fullName evidence="4">Transcriptional regulator, TetR family</fullName>
    </submittedName>
</protein>
<accession>A0A1H2YYF8</accession>
<dbReference type="Pfam" id="PF00440">
    <property type="entry name" value="TetR_N"/>
    <property type="match status" value="1"/>
</dbReference>
<evidence type="ECO:0000256" key="1">
    <source>
        <dbReference type="ARBA" id="ARBA00023125"/>
    </source>
</evidence>
<keyword evidence="1 2" id="KW-0238">DNA-binding</keyword>
<dbReference type="AlphaFoldDB" id="A0A1H2YYF8"/>
<dbReference type="InterPro" id="IPR050109">
    <property type="entry name" value="HTH-type_TetR-like_transc_reg"/>
</dbReference>
<dbReference type="SUPFAM" id="SSF46689">
    <property type="entry name" value="Homeodomain-like"/>
    <property type="match status" value="1"/>
</dbReference>